<dbReference type="Gene3D" id="3.30.160.710">
    <property type="match status" value="6"/>
</dbReference>
<organism evidence="4 5">
    <name type="scientific">Tunturiibacter gelidiferens</name>
    <dbReference type="NCBI Taxonomy" id="3069689"/>
    <lineage>
        <taxon>Bacteria</taxon>
        <taxon>Pseudomonadati</taxon>
        <taxon>Acidobacteriota</taxon>
        <taxon>Terriglobia</taxon>
        <taxon>Terriglobales</taxon>
        <taxon>Acidobacteriaceae</taxon>
        <taxon>Tunturiibacter</taxon>
    </lineage>
</organism>
<feature type="domain" description="Bacterial Ig-like" evidence="2">
    <location>
        <begin position="557"/>
        <end position="649"/>
    </location>
</feature>
<feature type="domain" description="MBG" evidence="3">
    <location>
        <begin position="2067"/>
        <end position="2144"/>
    </location>
</feature>
<dbReference type="Pfam" id="PF13517">
    <property type="entry name" value="FG-GAP_3"/>
    <property type="match status" value="2"/>
</dbReference>
<dbReference type="Pfam" id="PF01839">
    <property type="entry name" value="FG-GAP"/>
    <property type="match status" value="1"/>
</dbReference>
<dbReference type="SUPFAM" id="SSF69318">
    <property type="entry name" value="Integrin alpha N-terminal domain"/>
    <property type="match status" value="2"/>
</dbReference>
<dbReference type="InterPro" id="IPR032109">
    <property type="entry name" value="Big_3_5"/>
</dbReference>
<keyword evidence="1" id="KW-0732">Signal</keyword>
<dbReference type="PANTHER" id="PTHR46580">
    <property type="entry name" value="SENSOR KINASE-RELATED"/>
    <property type="match status" value="1"/>
</dbReference>
<sequence length="2219" mass="223131">MTFTATVTTTDLSTPISPGLVTFCDASAAFCVNSAVLGTAQLTAGGTAVMRFVPAIGNHSYKAIFSGTNPFFETSTSSSQPLTVTGTAYTTTTTLTSAGTVSNYVLTASVLASKGGMQLAPAAPVSFQDTSNGNFVFGTAPLGTPVGTQTFPAATFTGAFTSTPPRGAALGDFNNNGTLDIAVASGNVVNIFLGTGTGTFAAATALTAGTTPTGVAVGDFNSDGILDIAVTNAGSNNVSIFLGKTGGGFQAAVNYAAGTGPVAVAVGDFDNDGNADLAIANQTSNNVTILLNNGHGIFNQASGSPIAVGTTPTSLIVSHFNTTGANLDIAVTNKGSNTVTILEGNGTGGFSQPTGSPFAAGTSPLGLVAGDFDGDGRIDLAISSSGDNTVSILLGDATKTFKTAVAYAAGTGPTAIALADFNGDGIADLTVVNPAGTGNQTQSVLLGNGDGTFGTPASFSVGVNGTATLAGDFNGDGFPDIATPTPNPTSGNGKVSILLDQISQTAKAILNTPNVPEGAANTHRVDAFYPGETFFKASTSGTINLTGTPISTLTLLGANPSTSSLGQQVVLSATLTPFSLGNYKTDNELITFLNGATVLGTSRLSSGVATLNVTSLPGGIDSLTASYNLTNTDANFVASTSTAVNYSVTKATPVITWPTPAPINYGTLVSPAQENATTTVAGTFAYSIAPYTLLPIGTYTLNVTFTPSPANSANYNGATSSVTLVVNQANPQINWPSPAPITFPTPLSNIQLDATVAVYTPVPLASYYNLNAINSDGRTFSGGFDQSGNSYSANLLGTTVTWNNITYQLGPANALDAVAALNGSGTTLTIPLPAGFYASINLLGAMVNNTTAANPFIITYTDGTTTTVTQSLSDWVFPLNYPGESEITCVPYRNTSGGGQDAHLTCVYGYSIPLDSTKIAASITLPAYNGPGDVSILAMDMVSPPIPGNLVYNPVSGTVLPTGENTLNANFTPTNTTNYTPASASVPLLVNPASSTVIVWPTPAPITYGTPLSSTQLNAVAETTPSVTSVSLSSYYRVNAFQSNGSVFSTGGFDNVGNAYSSNQVGTSITWNGQTYSLGPANLPDAVTSTTIALPQGVFTGLTMIGAATTVGQTSQRFTITYTDGTTAFATISLDSWTPTTPFTPVTGESIVSTTTIRNTGSGSSTAGTTYLYGYQIPLDGTKTVQSITLPNNRNVVIVAMALNTAATPTVIPGSYVYTPPAGTVLPAGTNTLKVQFTPTNPTYGSATGSVNILVTKQTLLFTANNETAVYGTAVPPYTYTVTGYVNGDTASTAYTGNPTLTTTPASPTTVNNYTITAGLGTLVSSDYNLTFAIGTLSITKATPVITWANPANINYGTALVQAPAGQLNATASVPGTFSYSPAAGTILSAGSHTLTVTFTPTDTTDYTTATASVQIIVNQRTLTVTAASYTIPYGTADPTYTATITGFVNGDTQSTATTGSPSLTTTPAAPSTPNLYTVTAAAGTLASTNYSFTYVNGSLTITKATPTITWPNQSAVYGTALGSTALQATATIAGTFTYSPSGVLNVGPAVPVIATFTPTDTLDYAGSSATAQITITPAVLTVTASNATRAYGAADPAFTDTITGFVNGDTTASATTGAASLTSTDTPTSKAGTTYPITAAAGTLAAKNYTFIYKPGTLTITQATASAYTITWPNQSAVYGTALGSTALQATSTIAGTFTYSPSGVLNVGPAVPVIATFTPTDTLDYAGSSVTAQITITPAVLTVTANNATRAYGAADPAFTDTITGFVNGDTTASATTGAASLTSTDTPISKAGTTYPITAAAGTLAAKNYTFTYKPGTLTITQATASAYTITWPNQSAVYGSALGSTALQATASIPGTFTYSPAGVLNVGPAVPVIATFTPTDTLDYAGSSATAQITITPAVLTVTANNATRAFGAADPAFSATITGFVNGDTTASATTGAASLTSTDTPTSKAGTSYPITAAAGTLTAKNYTFTYTAGTLTITQATASAYTITWKNQTAVYGTALGSTSLTATASIPGTFTYSPAGVLNVGPAVPVIATFTPTDTLDYAGSSATAQITITPAVLTVTANNATRAFGAADPAFSAAIAGFVNGDTTAVVSGSAALTSTDTATSPVGTYPITAAAGTLTAKNYTFTYTAGTLTITQATASAYTITWKNQTAVYGTALGSTALQATASIPGTFTYSPSGVLQVGPAVPVIATFTPTDTADYAGQAATAQ</sequence>
<feature type="domain" description="MBG" evidence="3">
    <location>
        <begin position="1581"/>
        <end position="1660"/>
    </location>
</feature>
<evidence type="ECO:0000259" key="2">
    <source>
        <dbReference type="Pfam" id="PF16640"/>
    </source>
</evidence>
<reference evidence="4 5" key="1">
    <citation type="submission" date="2020-08" db="EMBL/GenBank/DDBJ databases">
        <title>Genomic Encyclopedia of Type Strains, Phase IV (KMG-V): Genome sequencing to study the core and pangenomes of soil and plant-associated prokaryotes.</title>
        <authorList>
            <person name="Whitman W."/>
        </authorList>
    </citation>
    <scope>NUCLEOTIDE SEQUENCE [LARGE SCALE GENOMIC DNA]</scope>
    <source>
        <strain evidence="4 5">X5P2</strain>
    </source>
</reference>
<feature type="non-terminal residue" evidence="4">
    <location>
        <position position="2219"/>
    </location>
</feature>
<dbReference type="Proteomes" id="UP000535182">
    <property type="component" value="Unassembled WGS sequence"/>
</dbReference>
<dbReference type="Gene3D" id="2.60.40.10">
    <property type="entry name" value="Immunoglobulins"/>
    <property type="match status" value="2"/>
</dbReference>
<evidence type="ECO:0000313" key="5">
    <source>
        <dbReference type="Proteomes" id="UP000535182"/>
    </source>
</evidence>
<feature type="domain" description="MBG" evidence="3">
    <location>
        <begin position="1743"/>
        <end position="1822"/>
    </location>
</feature>
<dbReference type="Pfam" id="PF16640">
    <property type="entry name" value="Big_3_5"/>
    <property type="match status" value="1"/>
</dbReference>
<accession>A0A9X0QE63</accession>
<feature type="domain" description="MBG" evidence="3">
    <location>
        <begin position="1262"/>
        <end position="1338"/>
    </location>
</feature>
<comment type="caution">
    <text evidence="4">The sequence shown here is derived from an EMBL/GenBank/DDBJ whole genome shotgun (WGS) entry which is preliminary data.</text>
</comment>
<proteinExistence type="predicted"/>
<feature type="domain" description="MBG" evidence="3">
    <location>
        <begin position="1905"/>
        <end position="1984"/>
    </location>
</feature>
<dbReference type="Pfam" id="PF18676">
    <property type="entry name" value="MBG_2"/>
    <property type="match status" value="6"/>
</dbReference>
<keyword evidence="5" id="KW-1185">Reference proteome</keyword>
<dbReference type="EMBL" id="JACHEB010000005">
    <property type="protein sequence ID" value="MBB5328771.1"/>
    <property type="molecule type" value="Genomic_DNA"/>
</dbReference>
<evidence type="ECO:0000313" key="4">
    <source>
        <dbReference type="EMBL" id="MBB5328771.1"/>
    </source>
</evidence>
<evidence type="ECO:0000256" key="1">
    <source>
        <dbReference type="ARBA" id="ARBA00022729"/>
    </source>
</evidence>
<dbReference type="InterPro" id="IPR013783">
    <property type="entry name" value="Ig-like_fold"/>
</dbReference>
<gene>
    <name evidence="4" type="ORF">HDF14_002387</name>
</gene>
<protein>
    <submittedName>
        <fullName evidence="4">Uncharacterized protein</fullName>
    </submittedName>
</protein>
<evidence type="ECO:0000259" key="3">
    <source>
        <dbReference type="Pfam" id="PF18676"/>
    </source>
</evidence>
<dbReference type="InterPro" id="IPR028994">
    <property type="entry name" value="Integrin_alpha_N"/>
</dbReference>
<dbReference type="InterPro" id="IPR041286">
    <property type="entry name" value="MBG_2"/>
</dbReference>
<feature type="domain" description="MBG" evidence="3">
    <location>
        <begin position="1423"/>
        <end position="1501"/>
    </location>
</feature>
<dbReference type="InterPro" id="IPR013517">
    <property type="entry name" value="FG-GAP"/>
</dbReference>
<name>A0A9X0QE63_9BACT</name>
<dbReference type="Gene3D" id="2.30.30.100">
    <property type="match status" value="6"/>
</dbReference>